<dbReference type="Gene3D" id="3.10.28.10">
    <property type="entry name" value="Homing endonucleases"/>
    <property type="match status" value="1"/>
</dbReference>
<evidence type="ECO:0000259" key="1">
    <source>
        <dbReference type="Pfam" id="PF00961"/>
    </source>
</evidence>
<proteinExistence type="predicted"/>
<gene>
    <name evidence="2" type="primary">orf157</name>
</gene>
<keyword evidence="2" id="KW-0934">Plastid</keyword>
<reference evidence="2" key="2">
    <citation type="journal article" date="2019" name="Mol. Phylogenet. Evol.">
        <title>Reassessment of the classification of bryopsidales (chlorophyta) based on chloroplast phylogenomic analyses.</title>
        <authorList>
            <person name="Cremen M.C."/>
            <person name="Leliaert F."/>
            <person name="West J."/>
            <person name="Lam D.W."/>
            <person name="Shimada S."/>
            <person name="Lopez-Bautista J.M."/>
            <person name="Verbruggen H."/>
        </authorList>
    </citation>
    <scope>NUCLEOTIDE SEQUENCE</scope>
</reference>
<dbReference type="Pfam" id="PF00961">
    <property type="entry name" value="LAGLIDADG_1"/>
    <property type="match status" value="1"/>
</dbReference>
<keyword evidence="2" id="KW-0150">Chloroplast</keyword>
<dbReference type="InterPro" id="IPR004860">
    <property type="entry name" value="LAGLIDADG_dom"/>
</dbReference>
<organism evidence="2">
    <name type="scientific">Flabellia petiolata</name>
    <dbReference type="NCBI Taxonomy" id="189428"/>
    <lineage>
        <taxon>Eukaryota</taxon>
        <taxon>Viridiplantae</taxon>
        <taxon>Chlorophyta</taxon>
        <taxon>core chlorophytes</taxon>
        <taxon>Ulvophyceae</taxon>
        <taxon>TCBD clade</taxon>
        <taxon>Bryopsidales</taxon>
        <taxon>Halimedineae</taxon>
        <taxon>Halimedaceae</taxon>
        <taxon>Udoteae</taxon>
        <taxon>Flabellia</taxon>
    </lineage>
</organism>
<geneLocation type="chloroplast" evidence="2"/>
<sequence>MNKNIKLTGDEISYIAGFLDGDGCLLAQLVRRKDYRYGYQIRVSIYFYQKTKRHWFILWLKKKLKYGTIRKRIDGMSEYCIVGAQPVKTILGFIGHKLRIKHKLCKLILVIIEDLKNVQNKKDFLQVAMLVDQVAYFNDSKKRKITASVVENFLNSP</sequence>
<dbReference type="EMBL" id="MH591085">
    <property type="protein sequence ID" value="AYC63962.1"/>
    <property type="molecule type" value="Genomic_DNA"/>
</dbReference>
<evidence type="ECO:0000313" key="2">
    <source>
        <dbReference type="EMBL" id="AYC63962.1"/>
    </source>
</evidence>
<protein>
    <recommendedName>
        <fullName evidence="1">Homing endonuclease LAGLIDADG domain-containing protein</fullName>
    </recommendedName>
</protein>
<accession>A0A386AX78</accession>
<dbReference type="GO" id="GO:0004519">
    <property type="term" value="F:endonuclease activity"/>
    <property type="evidence" value="ECO:0007669"/>
    <property type="project" value="InterPro"/>
</dbReference>
<name>A0A386AX78_9CHLO</name>
<reference evidence="2" key="1">
    <citation type="submission" date="2018-07" db="EMBL/GenBank/DDBJ databases">
        <authorList>
            <person name="Quirk P.G."/>
            <person name="Krulwich T.A."/>
        </authorList>
    </citation>
    <scope>NUCLEOTIDE SEQUENCE</scope>
</reference>
<dbReference type="InterPro" id="IPR027434">
    <property type="entry name" value="Homing_endonucl"/>
</dbReference>
<dbReference type="AlphaFoldDB" id="A0A386AX78"/>
<dbReference type="SUPFAM" id="SSF55608">
    <property type="entry name" value="Homing endonucleases"/>
    <property type="match status" value="1"/>
</dbReference>
<feature type="domain" description="Homing endonuclease LAGLIDADG" evidence="1">
    <location>
        <begin position="15"/>
        <end position="103"/>
    </location>
</feature>